<dbReference type="STRING" id="1218098.GCA_001598715_00749"/>
<dbReference type="PANTHER" id="PTHR10695:SF46">
    <property type="entry name" value="BIFUNCTIONAL COENZYME A SYNTHASE-RELATED"/>
    <property type="match status" value="1"/>
</dbReference>
<keyword evidence="6" id="KW-0418">Kinase</keyword>
<keyword evidence="6" id="KW-0808">Transferase</keyword>
<dbReference type="GO" id="GO:0004140">
    <property type="term" value="F:dephospho-CoA kinase activity"/>
    <property type="evidence" value="ECO:0007669"/>
    <property type="project" value="UniProtKB-UniRule"/>
</dbReference>
<dbReference type="GO" id="GO:0005524">
    <property type="term" value="F:ATP binding"/>
    <property type="evidence" value="ECO:0007669"/>
    <property type="project" value="UniProtKB-KW"/>
</dbReference>
<evidence type="ECO:0000256" key="4">
    <source>
        <dbReference type="ARBA" id="ARBA00022993"/>
    </source>
</evidence>
<dbReference type="PANTHER" id="PTHR10695">
    <property type="entry name" value="DEPHOSPHO-COA KINASE-RELATED"/>
    <property type="match status" value="1"/>
</dbReference>
<proteinExistence type="inferred from homology"/>
<evidence type="ECO:0000256" key="1">
    <source>
        <dbReference type="ARBA" id="ARBA00009018"/>
    </source>
</evidence>
<dbReference type="Gene3D" id="3.40.50.300">
    <property type="entry name" value="P-loop containing nucleotide triphosphate hydrolases"/>
    <property type="match status" value="1"/>
</dbReference>
<dbReference type="AlphaFoldDB" id="A0A377Z121"/>
<dbReference type="NCBIfam" id="TIGR00152">
    <property type="entry name" value="dephospho-CoA kinase"/>
    <property type="match status" value="1"/>
</dbReference>
<keyword evidence="2" id="KW-0547">Nucleotide-binding</keyword>
<dbReference type="InterPro" id="IPR001977">
    <property type="entry name" value="Depp_CoAkinase"/>
</dbReference>
<dbReference type="CDD" id="cd02022">
    <property type="entry name" value="DPCK"/>
    <property type="match status" value="1"/>
</dbReference>
<dbReference type="SUPFAM" id="SSF52540">
    <property type="entry name" value="P-loop containing nucleoside triphosphate hydrolases"/>
    <property type="match status" value="1"/>
</dbReference>
<name>A0A377Z121_KLEPO</name>
<evidence type="ECO:0000256" key="5">
    <source>
        <dbReference type="NCBIfam" id="TIGR00152"/>
    </source>
</evidence>
<evidence type="ECO:0000256" key="2">
    <source>
        <dbReference type="ARBA" id="ARBA00022741"/>
    </source>
</evidence>
<gene>
    <name evidence="6" type="primary">coaE_1</name>
    <name evidence="6" type="ORF">NCTC10313_01467</name>
</gene>
<protein>
    <recommendedName>
        <fullName evidence="5">Dephospho-CoA kinase</fullName>
        <ecNumber evidence="5">2.7.1.24</ecNumber>
    </recommendedName>
</protein>
<keyword evidence="4" id="KW-0173">Coenzyme A biosynthesis</keyword>
<dbReference type="GO" id="GO:0005737">
    <property type="term" value="C:cytoplasm"/>
    <property type="evidence" value="ECO:0007669"/>
    <property type="project" value="UniProtKB-UniRule"/>
</dbReference>
<evidence type="ECO:0000313" key="6">
    <source>
        <dbReference type="EMBL" id="STU58068.1"/>
    </source>
</evidence>
<evidence type="ECO:0000256" key="3">
    <source>
        <dbReference type="ARBA" id="ARBA00022840"/>
    </source>
</evidence>
<keyword evidence="3" id="KW-0067">ATP-binding</keyword>
<dbReference type="GO" id="GO:0015937">
    <property type="term" value="P:coenzyme A biosynthetic process"/>
    <property type="evidence" value="ECO:0007669"/>
    <property type="project" value="UniProtKB-UniRule"/>
</dbReference>
<dbReference type="EMBL" id="UGLW01000003">
    <property type="protein sequence ID" value="STU58068.1"/>
    <property type="molecule type" value="Genomic_DNA"/>
</dbReference>
<dbReference type="EC" id="2.7.1.24" evidence="5"/>
<sequence length="107" mass="11832">MQAATSPYLLWVVPLLVENRLSSLADRVLVVDVPKETQIERTMLRDKVSREHAEHILAAQATRQQRLAVADDVIENTGTPDAVASDVARLHEKYLTLASQAASQENS</sequence>
<evidence type="ECO:0000313" key="7">
    <source>
        <dbReference type="Proteomes" id="UP000254487"/>
    </source>
</evidence>
<accession>A0A377Z121</accession>
<dbReference type="InterPro" id="IPR027417">
    <property type="entry name" value="P-loop_NTPase"/>
</dbReference>
<comment type="similarity">
    <text evidence="1">Belongs to the CoaE family.</text>
</comment>
<dbReference type="PROSITE" id="PS51219">
    <property type="entry name" value="DPCK"/>
    <property type="match status" value="1"/>
</dbReference>
<reference evidence="6 7" key="1">
    <citation type="submission" date="2018-06" db="EMBL/GenBank/DDBJ databases">
        <authorList>
            <consortium name="Pathogen Informatics"/>
            <person name="Doyle S."/>
        </authorList>
    </citation>
    <scope>NUCLEOTIDE SEQUENCE [LARGE SCALE GENOMIC DNA]</scope>
    <source>
        <strain evidence="6 7">NCTC10313</strain>
    </source>
</reference>
<dbReference type="Proteomes" id="UP000254487">
    <property type="component" value="Unassembled WGS sequence"/>
</dbReference>
<organism evidence="6 7">
    <name type="scientific">Klebsiella pneumoniae subsp. ozaenae</name>
    <dbReference type="NCBI Taxonomy" id="574"/>
    <lineage>
        <taxon>Bacteria</taxon>
        <taxon>Pseudomonadati</taxon>
        <taxon>Pseudomonadota</taxon>
        <taxon>Gammaproteobacteria</taxon>
        <taxon>Enterobacterales</taxon>
        <taxon>Enterobacteriaceae</taxon>
        <taxon>Klebsiella/Raoultella group</taxon>
        <taxon>Klebsiella</taxon>
        <taxon>Klebsiella pneumoniae complex</taxon>
    </lineage>
</organism>
<dbReference type="Pfam" id="PF01121">
    <property type="entry name" value="CoaE"/>
    <property type="match status" value="1"/>
</dbReference>